<dbReference type="Gene3D" id="3.60.15.10">
    <property type="entry name" value="Ribonuclease Z/Hydroxyacylglutathione hydrolase-like"/>
    <property type="match status" value="1"/>
</dbReference>
<dbReference type="CDD" id="cd07724">
    <property type="entry name" value="POD-like_MBL-fold"/>
    <property type="match status" value="1"/>
</dbReference>
<protein>
    <submittedName>
        <fullName evidence="3">Glyoxylase-like metal-dependent hydrolase (Beta-lactamase superfamily II)</fullName>
    </submittedName>
</protein>
<name>A0ABU1PH91_9BURK</name>
<dbReference type="EMBL" id="JAVDSJ010000004">
    <property type="protein sequence ID" value="MDR6585187.1"/>
    <property type="molecule type" value="Genomic_DNA"/>
</dbReference>
<comment type="caution">
    <text evidence="3">The sequence shown here is derived from an EMBL/GenBank/DDBJ whole genome shotgun (WGS) entry which is preliminary data.</text>
</comment>
<evidence type="ECO:0000259" key="2">
    <source>
        <dbReference type="SMART" id="SM00849"/>
    </source>
</evidence>
<evidence type="ECO:0000256" key="1">
    <source>
        <dbReference type="ARBA" id="ARBA00022723"/>
    </source>
</evidence>
<dbReference type="InterPro" id="IPR044528">
    <property type="entry name" value="POD-like_MBL-fold"/>
</dbReference>
<dbReference type="PANTHER" id="PTHR43084">
    <property type="entry name" value="PERSULFIDE DIOXYGENASE ETHE1"/>
    <property type="match status" value="1"/>
</dbReference>
<dbReference type="Pfam" id="PF00753">
    <property type="entry name" value="Lactamase_B"/>
    <property type="match status" value="1"/>
</dbReference>
<dbReference type="InterPro" id="IPR001279">
    <property type="entry name" value="Metallo-B-lactamas"/>
</dbReference>
<dbReference type="InterPro" id="IPR051682">
    <property type="entry name" value="Mito_Persulfide_Diox"/>
</dbReference>
<feature type="domain" description="Metallo-beta-lactamase" evidence="2">
    <location>
        <begin position="27"/>
        <end position="217"/>
    </location>
</feature>
<gene>
    <name evidence="3" type="ORF">J2W50_003403</name>
</gene>
<proteinExistence type="predicted"/>
<dbReference type="SUPFAM" id="SSF56281">
    <property type="entry name" value="Metallo-hydrolase/oxidoreductase"/>
    <property type="match status" value="1"/>
</dbReference>
<evidence type="ECO:0000313" key="3">
    <source>
        <dbReference type="EMBL" id="MDR6585187.1"/>
    </source>
</evidence>
<keyword evidence="4" id="KW-1185">Reference proteome</keyword>
<evidence type="ECO:0000313" key="4">
    <source>
        <dbReference type="Proteomes" id="UP001260715"/>
    </source>
</evidence>
<keyword evidence="1" id="KW-0479">Metal-binding</keyword>
<dbReference type="SMART" id="SM00849">
    <property type="entry name" value="Lactamase_B"/>
    <property type="match status" value="1"/>
</dbReference>
<dbReference type="PANTHER" id="PTHR43084:SF1">
    <property type="entry name" value="PERSULFIDE DIOXYGENASE ETHE1, MITOCHONDRIAL"/>
    <property type="match status" value="1"/>
</dbReference>
<dbReference type="Proteomes" id="UP001260715">
    <property type="component" value="Unassembled WGS sequence"/>
</dbReference>
<dbReference type="InterPro" id="IPR036866">
    <property type="entry name" value="RibonucZ/Hydroxyglut_hydro"/>
</dbReference>
<sequence>MYLLEDLAFRANEMTPRIEPFFDATTGTFSYVVHEEGGVACAIIDSVLGYDQRSGRTSAAGADQIADYVRQGGLQVQWHLETHVHADHISAAAYLRQSLGGKIAMSARIADVRQTFSHAFDLAPASLQATDFDHLFEDGERFLIGRLNAEVISVPGHTSADLAYRIGEQAVFVGDTLFMPDIGSARCDFPGGDAQLLYRSVRKLLALPPQTVLYMCHDYPPDGRAPVWHTTVQEQRERNIHLRDGVELADFVRMRTRRDATLSLPQLIIPALQVNMHAGELPAAGDNGIRYLKIPLNTF</sequence>
<reference evidence="3 4" key="1">
    <citation type="submission" date="2023-07" db="EMBL/GenBank/DDBJ databases">
        <title>Sorghum-associated microbial communities from plants grown in Nebraska, USA.</title>
        <authorList>
            <person name="Schachtman D."/>
        </authorList>
    </citation>
    <scope>NUCLEOTIDE SEQUENCE [LARGE SCALE GENOMIC DNA]</scope>
    <source>
        <strain evidence="3 4">596</strain>
    </source>
</reference>
<organism evidence="3 4">
    <name type="scientific">Herbaspirillum frisingense</name>
    <dbReference type="NCBI Taxonomy" id="92645"/>
    <lineage>
        <taxon>Bacteria</taxon>
        <taxon>Pseudomonadati</taxon>
        <taxon>Pseudomonadota</taxon>
        <taxon>Betaproteobacteria</taxon>
        <taxon>Burkholderiales</taxon>
        <taxon>Oxalobacteraceae</taxon>
        <taxon>Herbaspirillum</taxon>
    </lineage>
</organism>
<accession>A0ABU1PH91</accession>